<sequence>MTDIQRLKKKHPSVKQNLSEIRALHRYTLLINQKKLLLFNFL</sequence>
<proteinExistence type="predicted"/>
<gene>
    <name evidence="1" type="ORF">M595_4887</name>
</gene>
<keyword evidence="2" id="KW-1185">Reference proteome</keyword>
<dbReference type="EMBL" id="AUZM01000065">
    <property type="protein sequence ID" value="ERT05161.1"/>
    <property type="molecule type" value="Genomic_DNA"/>
</dbReference>
<evidence type="ECO:0000313" key="1">
    <source>
        <dbReference type="EMBL" id="ERT05161.1"/>
    </source>
</evidence>
<evidence type="ECO:0000313" key="2">
    <source>
        <dbReference type="Proteomes" id="UP000017127"/>
    </source>
</evidence>
<accession>U7QFE0</accession>
<dbReference type="Proteomes" id="UP000017127">
    <property type="component" value="Unassembled WGS sequence"/>
</dbReference>
<comment type="caution">
    <text evidence="1">The sequence shown here is derived from an EMBL/GenBank/DDBJ whole genome shotgun (WGS) entry which is preliminary data.</text>
</comment>
<name>U7QFE0_9CYAN</name>
<organism evidence="1 2">
    <name type="scientific">Lyngbya aestuarii BL J</name>
    <dbReference type="NCBI Taxonomy" id="1348334"/>
    <lineage>
        <taxon>Bacteria</taxon>
        <taxon>Bacillati</taxon>
        <taxon>Cyanobacteriota</taxon>
        <taxon>Cyanophyceae</taxon>
        <taxon>Oscillatoriophycideae</taxon>
        <taxon>Oscillatoriales</taxon>
        <taxon>Microcoleaceae</taxon>
        <taxon>Lyngbya</taxon>
    </lineage>
</organism>
<protein>
    <submittedName>
        <fullName evidence="1">Uncharacterized protein</fullName>
    </submittedName>
</protein>
<dbReference type="AlphaFoldDB" id="U7QFE0"/>
<reference evidence="1 2" key="1">
    <citation type="journal article" date="2013" name="Front. Microbiol.">
        <title>Comparative genomic analyses of the cyanobacterium, Lyngbya aestuarii BL J, a powerful hydrogen producer.</title>
        <authorList>
            <person name="Kothari A."/>
            <person name="Vaughn M."/>
            <person name="Garcia-Pichel F."/>
        </authorList>
    </citation>
    <scope>NUCLEOTIDE SEQUENCE [LARGE SCALE GENOMIC DNA]</scope>
    <source>
        <strain evidence="1 2">BL J</strain>
    </source>
</reference>